<keyword evidence="2" id="KW-1185">Reference proteome</keyword>
<protein>
    <submittedName>
        <fullName evidence="1">Uncharacterized protein</fullName>
    </submittedName>
</protein>
<name>A0ACC1BYQ3_9ROSI</name>
<dbReference type="EMBL" id="CM047898">
    <property type="protein sequence ID" value="KAJ0105116.1"/>
    <property type="molecule type" value="Genomic_DNA"/>
</dbReference>
<sequence length="809" mass="89734">MASTAQKTTLSSSLPREAAASVSLVQDWTVASSDQPPNNASIASLILPVDSVSEPPANLSSKGISVMPRPQTSHPLDPLTPAEISVAVATVRAAGATPEVRDSMRFFEVVLLEPDKHVVALADAYFFPPFQPSLLPRTKGGPLIPSKLPPRRARLVVYNKKLNETSVWVVELSQVHALTRGGHHRGKGCIIACYSRCSAFNDSFFVFYFLGGVWGMVVGIIFIFVKTMMLDFFCSTHQDAEEYAQCEAVVKAFPPFKEAMKRRGIEDMDLVMVDAWCVGYFSDADAPNRRLAKPLIFCRTESDCPMENGYARPVEGIYVLVDMQNMVLIEFEDRKLVPLPPADPLRNYTRGETRGGVDRSDVKPLRIVQPEGPSFRVHGNFVQWQKVDLVEFPHGFTPREGLVIHSVAYIDGSRGRRSVAHRLSFVEMVVPYGDPNEPHYRKNAFDAGEDGLGKNAHSLKREVLKQLKIVYVCMKRIMGFYGSIKIGELAWQKFEGKLKVTLLAYEICLFARSPFIELLASLCIYFSPSFTAKLAANLVDGKIEAEVKLTGILSLGALQPGESRKYGTMIAPGLYAPVHQHFFVARMDMAIDCKPGEALNQVVEVNVKVEEPGGSNVHNNAFYAEETLLRSEKQAMRDCSPLTARHWIVRNTRTVNRTGQLTGYKLVPGSNCLPLAGPDATLFRRAAFLKHNLWVTPYARGEMFPGGEFPNQNPRIGEGLPAWVEQNRPLEEADVVLWYVFGVTHIPRLEDWPVMPVEHIGFMLMPHGFFNCSPAVDVPPSACELDSKDNDGKDSGVAKPVRDGLLAKL</sequence>
<evidence type="ECO:0000313" key="2">
    <source>
        <dbReference type="Proteomes" id="UP001164250"/>
    </source>
</evidence>
<dbReference type="Proteomes" id="UP001164250">
    <property type="component" value="Chromosome 2"/>
</dbReference>
<organism evidence="1 2">
    <name type="scientific">Pistacia atlantica</name>
    <dbReference type="NCBI Taxonomy" id="434234"/>
    <lineage>
        <taxon>Eukaryota</taxon>
        <taxon>Viridiplantae</taxon>
        <taxon>Streptophyta</taxon>
        <taxon>Embryophyta</taxon>
        <taxon>Tracheophyta</taxon>
        <taxon>Spermatophyta</taxon>
        <taxon>Magnoliopsida</taxon>
        <taxon>eudicotyledons</taxon>
        <taxon>Gunneridae</taxon>
        <taxon>Pentapetalae</taxon>
        <taxon>rosids</taxon>
        <taxon>malvids</taxon>
        <taxon>Sapindales</taxon>
        <taxon>Anacardiaceae</taxon>
        <taxon>Pistacia</taxon>
    </lineage>
</organism>
<proteinExistence type="predicted"/>
<comment type="caution">
    <text evidence="1">The sequence shown here is derived from an EMBL/GenBank/DDBJ whole genome shotgun (WGS) entry which is preliminary data.</text>
</comment>
<evidence type="ECO:0000313" key="1">
    <source>
        <dbReference type="EMBL" id="KAJ0105116.1"/>
    </source>
</evidence>
<accession>A0ACC1BYQ3</accession>
<gene>
    <name evidence="1" type="ORF">Patl1_18117</name>
</gene>
<reference evidence="2" key="1">
    <citation type="journal article" date="2023" name="G3 (Bethesda)">
        <title>Genome assembly and association tests identify interacting loci associated with vigor, precocity, and sex in interspecific pistachio rootstocks.</title>
        <authorList>
            <person name="Palmer W."/>
            <person name="Jacygrad E."/>
            <person name="Sagayaradj S."/>
            <person name="Cavanaugh K."/>
            <person name="Han R."/>
            <person name="Bertier L."/>
            <person name="Beede B."/>
            <person name="Kafkas S."/>
            <person name="Golino D."/>
            <person name="Preece J."/>
            <person name="Michelmore R."/>
        </authorList>
    </citation>
    <scope>NUCLEOTIDE SEQUENCE [LARGE SCALE GENOMIC DNA]</scope>
</reference>